<dbReference type="Pfam" id="PF01066">
    <property type="entry name" value="CDP-OH_P_transf"/>
    <property type="match status" value="1"/>
</dbReference>
<protein>
    <recommendedName>
        <fullName evidence="13">CDP-diacylglycerol--glycerol-3-phosphate 3-phosphatidyltransferase</fullName>
    </recommendedName>
</protein>
<accession>A0A2H3JF23</accession>
<dbReference type="GO" id="GO:0016020">
    <property type="term" value="C:membrane"/>
    <property type="evidence" value="ECO:0007669"/>
    <property type="project" value="UniProtKB-SubCell"/>
</dbReference>
<dbReference type="GO" id="GO:0005739">
    <property type="term" value="C:mitochondrion"/>
    <property type="evidence" value="ECO:0007669"/>
    <property type="project" value="TreeGrafter"/>
</dbReference>
<keyword evidence="8" id="KW-0594">Phospholipid biosynthesis</keyword>
<keyword evidence="4" id="KW-0812">Transmembrane</keyword>
<dbReference type="PANTHER" id="PTHR14269">
    <property type="entry name" value="CDP-DIACYLGLYCEROL--GLYCEROL-3-PHOSPHATE 3-PHOSPHATIDYLTRANSFERASE-RELATED"/>
    <property type="match status" value="1"/>
</dbReference>
<reference evidence="11 12" key="1">
    <citation type="journal article" date="2012" name="Science">
        <title>The Paleozoic origin of enzymatic lignin decomposition reconstructed from 31 fungal genomes.</title>
        <authorList>
            <person name="Floudas D."/>
            <person name="Binder M."/>
            <person name="Riley R."/>
            <person name="Barry K."/>
            <person name="Blanchette R.A."/>
            <person name="Henrissat B."/>
            <person name="Martinez A.T."/>
            <person name="Otillar R."/>
            <person name="Spatafora J.W."/>
            <person name="Yadav J.S."/>
            <person name="Aerts A."/>
            <person name="Benoit I."/>
            <person name="Boyd A."/>
            <person name="Carlson A."/>
            <person name="Copeland A."/>
            <person name="Coutinho P.M."/>
            <person name="de Vries R.P."/>
            <person name="Ferreira P."/>
            <person name="Findley K."/>
            <person name="Foster B."/>
            <person name="Gaskell J."/>
            <person name="Glotzer D."/>
            <person name="Gorecki P."/>
            <person name="Heitman J."/>
            <person name="Hesse C."/>
            <person name="Hori C."/>
            <person name="Igarashi K."/>
            <person name="Jurgens J.A."/>
            <person name="Kallen N."/>
            <person name="Kersten P."/>
            <person name="Kohler A."/>
            <person name="Kuees U."/>
            <person name="Kumar T.K.A."/>
            <person name="Kuo A."/>
            <person name="LaButti K."/>
            <person name="Larrondo L.F."/>
            <person name="Lindquist E."/>
            <person name="Ling A."/>
            <person name="Lombard V."/>
            <person name="Lucas S."/>
            <person name="Lundell T."/>
            <person name="Martin R."/>
            <person name="McLaughlin D.J."/>
            <person name="Morgenstern I."/>
            <person name="Morin E."/>
            <person name="Murat C."/>
            <person name="Nagy L.G."/>
            <person name="Nolan M."/>
            <person name="Ohm R.A."/>
            <person name="Patyshakuliyeva A."/>
            <person name="Rokas A."/>
            <person name="Ruiz-Duenas F.J."/>
            <person name="Sabat G."/>
            <person name="Salamov A."/>
            <person name="Samejima M."/>
            <person name="Schmutz J."/>
            <person name="Slot J.C."/>
            <person name="St John F."/>
            <person name="Stenlid J."/>
            <person name="Sun H."/>
            <person name="Sun S."/>
            <person name="Syed K."/>
            <person name="Tsang A."/>
            <person name="Wiebenga A."/>
            <person name="Young D."/>
            <person name="Pisabarro A."/>
            <person name="Eastwood D.C."/>
            <person name="Martin F."/>
            <person name="Cullen D."/>
            <person name="Grigoriev I.V."/>
            <person name="Hibbett D.S."/>
        </authorList>
    </citation>
    <scope>NUCLEOTIDE SEQUENCE [LARGE SCALE GENOMIC DNA]</scope>
    <source>
        <strain evidence="11 12">MD-104</strain>
    </source>
</reference>
<name>A0A2H3JF23_WOLCO</name>
<keyword evidence="9" id="KW-1208">Phospholipid metabolism</keyword>
<gene>
    <name evidence="11" type="ORF">WOLCODRAFT_140319</name>
</gene>
<evidence type="ECO:0000256" key="4">
    <source>
        <dbReference type="ARBA" id="ARBA00022692"/>
    </source>
</evidence>
<evidence type="ECO:0000256" key="6">
    <source>
        <dbReference type="ARBA" id="ARBA00023098"/>
    </source>
</evidence>
<keyword evidence="12" id="KW-1185">Reference proteome</keyword>
<dbReference type="InterPro" id="IPR000462">
    <property type="entry name" value="CDP-OH_P_trans"/>
</dbReference>
<keyword evidence="3 10" id="KW-0808">Transferase</keyword>
<evidence type="ECO:0000313" key="11">
    <source>
        <dbReference type="EMBL" id="PCH36288.1"/>
    </source>
</evidence>
<evidence type="ECO:0000256" key="9">
    <source>
        <dbReference type="ARBA" id="ARBA00023264"/>
    </source>
</evidence>
<keyword evidence="7" id="KW-0472">Membrane</keyword>
<dbReference type="InterPro" id="IPR050324">
    <property type="entry name" value="CDP-alcohol_PTase-I"/>
</dbReference>
<organism evidence="11 12">
    <name type="scientific">Wolfiporia cocos (strain MD-104)</name>
    <name type="common">Brown rot fungus</name>
    <dbReference type="NCBI Taxonomy" id="742152"/>
    <lineage>
        <taxon>Eukaryota</taxon>
        <taxon>Fungi</taxon>
        <taxon>Dikarya</taxon>
        <taxon>Basidiomycota</taxon>
        <taxon>Agaricomycotina</taxon>
        <taxon>Agaricomycetes</taxon>
        <taxon>Polyporales</taxon>
        <taxon>Phaeolaceae</taxon>
        <taxon>Wolfiporia</taxon>
    </lineage>
</organism>
<sequence length="262" mass="28943">MGSRSSGIPTCHLTAHGRFYVHAKPNTSLRPLFTSSFWRNGDQNKAPQRNEEHRSVLHENIYTIPNFLTVSRIVACPVLGWAIVHDNFEFATALLVYAGLTDTVDGFIARRFKMTSVLGTILDPAADKTLMTTLTVTLAMKQMIPVPLAVVILGRDVLLSLSAFYIRYTSLPPPKTFGRYWDMSIPSAEVHPTKISKVNTLLQLMLMASTTIAPVLPIDLSPALHAFQWVVATTTIWSGASYLFSKDTVRVVAGKRKTPPSS</sequence>
<dbReference type="GO" id="GO:0032049">
    <property type="term" value="P:cardiolipin biosynthetic process"/>
    <property type="evidence" value="ECO:0007669"/>
    <property type="project" value="TreeGrafter"/>
</dbReference>
<evidence type="ECO:0000256" key="5">
    <source>
        <dbReference type="ARBA" id="ARBA00022989"/>
    </source>
</evidence>
<dbReference type="Proteomes" id="UP000218811">
    <property type="component" value="Unassembled WGS sequence"/>
</dbReference>
<dbReference type="PROSITE" id="PS00379">
    <property type="entry name" value="CDP_ALCOHOL_P_TRANSF"/>
    <property type="match status" value="1"/>
</dbReference>
<comment type="similarity">
    <text evidence="10">Belongs to the CDP-alcohol phosphatidyltransferase class-I family.</text>
</comment>
<dbReference type="AlphaFoldDB" id="A0A2H3JF23"/>
<dbReference type="OrthoDB" id="10020554at2759"/>
<dbReference type="STRING" id="742152.A0A2H3JF23"/>
<comment type="subcellular location">
    <subcellularLocation>
        <location evidence="1">Membrane</location>
        <topology evidence="1">Multi-pass membrane protein</topology>
    </subcellularLocation>
</comment>
<dbReference type="GO" id="GO:0043337">
    <property type="term" value="F:cardiolipin synthase (CMP-forming)"/>
    <property type="evidence" value="ECO:0007669"/>
    <property type="project" value="TreeGrafter"/>
</dbReference>
<keyword evidence="6" id="KW-0443">Lipid metabolism</keyword>
<dbReference type="Gene3D" id="1.20.120.1760">
    <property type="match status" value="1"/>
</dbReference>
<evidence type="ECO:0000256" key="3">
    <source>
        <dbReference type="ARBA" id="ARBA00022679"/>
    </source>
</evidence>
<evidence type="ECO:0008006" key="13">
    <source>
        <dbReference type="Google" id="ProtNLM"/>
    </source>
</evidence>
<evidence type="ECO:0000256" key="10">
    <source>
        <dbReference type="RuleBase" id="RU003750"/>
    </source>
</evidence>
<evidence type="ECO:0000256" key="8">
    <source>
        <dbReference type="ARBA" id="ARBA00023209"/>
    </source>
</evidence>
<dbReference type="PANTHER" id="PTHR14269:SF60">
    <property type="entry name" value="CARDIOLIPIN SYNTHASE (CMP-FORMING)"/>
    <property type="match status" value="1"/>
</dbReference>
<dbReference type="OMA" id="RIAMSPY"/>
<dbReference type="InterPro" id="IPR048254">
    <property type="entry name" value="CDP_ALCOHOL_P_TRANSF_CS"/>
</dbReference>
<dbReference type="InterPro" id="IPR043130">
    <property type="entry name" value="CDP-OH_PTrfase_TM_dom"/>
</dbReference>
<keyword evidence="2" id="KW-0444">Lipid biosynthesis</keyword>
<dbReference type="EMBL" id="KB467876">
    <property type="protein sequence ID" value="PCH36288.1"/>
    <property type="molecule type" value="Genomic_DNA"/>
</dbReference>
<evidence type="ECO:0000256" key="1">
    <source>
        <dbReference type="ARBA" id="ARBA00004141"/>
    </source>
</evidence>
<proteinExistence type="inferred from homology"/>
<evidence type="ECO:0000256" key="7">
    <source>
        <dbReference type="ARBA" id="ARBA00023136"/>
    </source>
</evidence>
<evidence type="ECO:0000256" key="2">
    <source>
        <dbReference type="ARBA" id="ARBA00022516"/>
    </source>
</evidence>
<evidence type="ECO:0000313" key="12">
    <source>
        <dbReference type="Proteomes" id="UP000218811"/>
    </source>
</evidence>
<keyword evidence="5" id="KW-1133">Transmembrane helix</keyword>